<feature type="signal peptide" evidence="2">
    <location>
        <begin position="1"/>
        <end position="18"/>
    </location>
</feature>
<name>A0A1B4YA25_MYCUL</name>
<accession>A0A1B4YA25</accession>
<dbReference type="InterPro" id="IPR032710">
    <property type="entry name" value="NTF2-like_dom_sf"/>
</dbReference>
<keyword evidence="3" id="KW-0614">Plasmid</keyword>
<proteinExistence type="predicted"/>
<feature type="region of interest" description="Disordered" evidence="1">
    <location>
        <begin position="27"/>
        <end position="59"/>
    </location>
</feature>
<evidence type="ECO:0000256" key="2">
    <source>
        <dbReference type="SAM" id="SignalP"/>
    </source>
</evidence>
<dbReference type="SUPFAM" id="SSF54427">
    <property type="entry name" value="NTF2-like"/>
    <property type="match status" value="1"/>
</dbReference>
<evidence type="ECO:0000256" key="1">
    <source>
        <dbReference type="SAM" id="MobiDB-lite"/>
    </source>
</evidence>
<protein>
    <submittedName>
        <fullName evidence="3">Uncharacterized protein</fullName>
    </submittedName>
</protein>
<dbReference type="PROSITE" id="PS51257">
    <property type="entry name" value="PROKAR_LIPOPROTEIN"/>
    <property type="match status" value="1"/>
</dbReference>
<dbReference type="Gene3D" id="3.10.450.50">
    <property type="match status" value="1"/>
</dbReference>
<dbReference type="Proteomes" id="UP000218067">
    <property type="component" value="Plasmid pShTP"/>
</dbReference>
<reference evidence="3 4" key="1">
    <citation type="submission" date="2016-08" db="EMBL/GenBank/DDBJ databases">
        <title>Complete genome sequence of Mycobacterium shinshuense, a subspecies of M. ulcerans.</title>
        <authorList>
            <person name="Yoshida M."/>
            <person name="Ogura Y."/>
            <person name="Hayashi T."/>
            <person name="Hoshino Y."/>
        </authorList>
    </citation>
    <scope>NUCLEOTIDE SEQUENCE [LARGE SCALE GENOMIC DNA]</scope>
    <source>
        <strain evidence="4">ATCC 33728</strain>
        <plasmid evidence="4">Plasmid pshtp dna</plasmid>
    </source>
</reference>
<dbReference type="EMBL" id="AP017625">
    <property type="protein sequence ID" value="BAV43908.1"/>
    <property type="molecule type" value="Genomic_DNA"/>
</dbReference>
<feature type="compositionally biased region" description="Low complexity" evidence="1">
    <location>
        <begin position="40"/>
        <end position="58"/>
    </location>
</feature>
<evidence type="ECO:0000313" key="4">
    <source>
        <dbReference type="Proteomes" id="UP000218067"/>
    </source>
</evidence>
<geneLocation type="plasmid" evidence="4">
    <name>pshtp dna</name>
</geneLocation>
<dbReference type="AlphaFoldDB" id="A0A1B4YA25"/>
<sequence>MVTRLRVFAAYAALMVLAGCGNTPDNPVAENGSSPPPTPVITATPPSKTTPTTNAPPSDQDQVRAAIKAFQDAANSQNWDAYLAAMCPAMRATFTPPIMDQVKKNRAADGLTTVTVLGVTITGDTAKADLDSTNELIGSMQVSMTLARTEDGWKICMLR</sequence>
<feature type="chain" id="PRO_5038441979" evidence="2">
    <location>
        <begin position="19"/>
        <end position="159"/>
    </location>
</feature>
<evidence type="ECO:0000313" key="3">
    <source>
        <dbReference type="EMBL" id="BAV43908.1"/>
    </source>
</evidence>
<keyword evidence="2" id="KW-0732">Signal</keyword>
<organism evidence="3 4">
    <name type="scientific">Mycobacterium ulcerans subsp. shinshuense</name>
    <dbReference type="NCBI Taxonomy" id="1124626"/>
    <lineage>
        <taxon>Bacteria</taxon>
        <taxon>Bacillati</taxon>
        <taxon>Actinomycetota</taxon>
        <taxon>Actinomycetes</taxon>
        <taxon>Mycobacteriales</taxon>
        <taxon>Mycobacteriaceae</taxon>
        <taxon>Mycobacterium</taxon>
        <taxon>Mycobacterium ulcerans group</taxon>
    </lineage>
</organism>
<gene>
    <name evidence="3" type="ORF">SHTP_p016</name>
</gene>